<protein>
    <submittedName>
        <fullName evidence="2">Protein flourescent in blue light</fullName>
    </submittedName>
</protein>
<dbReference type="Gene3D" id="1.25.40.10">
    <property type="entry name" value="Tetratricopeptide repeat domain"/>
    <property type="match status" value="1"/>
</dbReference>
<reference evidence="5" key="2">
    <citation type="journal article" date="2017" name="Cell">
        <title>Insights into land plant evolution garnered from the Marchantia polymorpha genome.</title>
        <authorList>
            <person name="Bowman J.L."/>
            <person name="Kohchi T."/>
            <person name="Yamato K.T."/>
            <person name="Jenkins J."/>
            <person name="Shu S."/>
            <person name="Ishizaki K."/>
            <person name="Yamaoka S."/>
            <person name="Nishihama R."/>
            <person name="Nakamura Y."/>
            <person name="Berger F."/>
            <person name="Adam C."/>
            <person name="Aki S.S."/>
            <person name="Althoff F."/>
            <person name="Araki T."/>
            <person name="Arteaga-Vazquez M.A."/>
            <person name="Balasubrmanian S."/>
            <person name="Barry K."/>
            <person name="Bauer D."/>
            <person name="Boehm C.R."/>
            <person name="Briginshaw L."/>
            <person name="Caballero-Perez J."/>
            <person name="Catarino B."/>
            <person name="Chen F."/>
            <person name="Chiyoda S."/>
            <person name="Chovatia M."/>
            <person name="Davies K.M."/>
            <person name="Delmans M."/>
            <person name="Demura T."/>
            <person name="Dierschke T."/>
            <person name="Dolan L."/>
            <person name="Dorantes-Acosta A.E."/>
            <person name="Eklund D.M."/>
            <person name="Florent S.N."/>
            <person name="Flores-Sandoval E."/>
            <person name="Fujiyama A."/>
            <person name="Fukuzawa H."/>
            <person name="Galik B."/>
            <person name="Grimanelli D."/>
            <person name="Grimwood J."/>
            <person name="Grossniklaus U."/>
            <person name="Hamada T."/>
            <person name="Haseloff J."/>
            <person name="Hetherington A.J."/>
            <person name="Higo A."/>
            <person name="Hirakawa Y."/>
            <person name="Hundley H.N."/>
            <person name="Ikeda Y."/>
            <person name="Inoue K."/>
            <person name="Inoue S.I."/>
            <person name="Ishida S."/>
            <person name="Jia Q."/>
            <person name="Kakita M."/>
            <person name="Kanazawa T."/>
            <person name="Kawai Y."/>
            <person name="Kawashima T."/>
            <person name="Kennedy M."/>
            <person name="Kinose K."/>
            <person name="Kinoshita T."/>
            <person name="Kohara Y."/>
            <person name="Koide E."/>
            <person name="Komatsu K."/>
            <person name="Kopischke S."/>
            <person name="Kubo M."/>
            <person name="Kyozuka J."/>
            <person name="Lagercrantz U."/>
            <person name="Lin S.S."/>
            <person name="Lindquist E."/>
            <person name="Lipzen A.M."/>
            <person name="Lu C.W."/>
            <person name="De Luna E."/>
            <person name="Martienssen R.A."/>
            <person name="Minamino N."/>
            <person name="Mizutani M."/>
            <person name="Mizutani M."/>
            <person name="Mochizuki N."/>
            <person name="Monte I."/>
            <person name="Mosher R."/>
            <person name="Nagasaki H."/>
            <person name="Nakagami H."/>
            <person name="Naramoto S."/>
            <person name="Nishitani K."/>
            <person name="Ohtani M."/>
            <person name="Okamoto T."/>
            <person name="Okumura M."/>
            <person name="Phillips J."/>
            <person name="Pollak B."/>
            <person name="Reinders A."/>
            <person name="Rovekamp M."/>
            <person name="Sano R."/>
            <person name="Sawa S."/>
            <person name="Schmid M.W."/>
            <person name="Shirakawa M."/>
            <person name="Solano R."/>
            <person name="Spunde A."/>
            <person name="Suetsugu N."/>
            <person name="Sugano S."/>
            <person name="Sugiyama A."/>
            <person name="Sun R."/>
            <person name="Suzuki Y."/>
            <person name="Takenaka M."/>
            <person name="Takezawa D."/>
            <person name="Tomogane H."/>
            <person name="Tsuzuki M."/>
            <person name="Ueda T."/>
            <person name="Umeda M."/>
            <person name="Ward J.M."/>
            <person name="Watanabe Y."/>
            <person name="Yazaki K."/>
            <person name="Yokoyama R."/>
            <person name="Yoshitake Y."/>
            <person name="Yotsui I."/>
            <person name="Zachgo S."/>
            <person name="Schmutz J."/>
        </authorList>
    </citation>
    <scope>NUCLEOTIDE SEQUENCE [LARGE SCALE GENOMIC DNA]</scope>
    <source>
        <strain evidence="5">Tak-1</strain>
    </source>
</reference>
<proteinExistence type="evidence at transcript level"/>
<dbReference type="AlphaFoldDB" id="A0A068PBK2"/>
<feature type="transmembrane region" description="Helical" evidence="1">
    <location>
        <begin position="131"/>
        <end position="154"/>
    </location>
</feature>
<feature type="transmembrane region" description="Helical" evidence="1">
    <location>
        <begin position="99"/>
        <end position="119"/>
    </location>
</feature>
<reference evidence="2" key="1">
    <citation type="journal article" date="2014" name="Genome Biol. Evol.">
        <title>chlB requirement for chlorophyll biosynthesis under short photoperiod in Marchantia polymorpha L.</title>
        <authorList>
            <person name="Ueda M."/>
            <person name="Tanaka A."/>
            <person name="Sugimoto K."/>
            <person name="Shikanai T."/>
            <person name="Nishimura Y."/>
        </authorList>
    </citation>
    <scope>NUCLEOTIDE SEQUENCE</scope>
</reference>
<dbReference type="SUPFAM" id="SSF48452">
    <property type="entry name" value="TPR-like"/>
    <property type="match status" value="1"/>
</dbReference>
<evidence type="ECO:0000313" key="5">
    <source>
        <dbReference type="Proteomes" id="UP000244005"/>
    </source>
</evidence>
<dbReference type="OrthoDB" id="286233at2759"/>
<dbReference type="InterPro" id="IPR044243">
    <property type="entry name" value="FLU"/>
</dbReference>
<keyword evidence="1" id="KW-0812">Transmembrane</keyword>
<dbReference type="Proteomes" id="UP000244005">
    <property type="component" value="Unassembled WGS sequence"/>
</dbReference>
<dbReference type="EMBL" id="KZ772780">
    <property type="protein sequence ID" value="PTQ31648.1"/>
    <property type="molecule type" value="Genomic_DNA"/>
</dbReference>
<keyword evidence="1" id="KW-1133">Transmembrane helix</keyword>
<sequence length="326" mass="35081">MGSATVCCSSLLSTGTAAFPAHLGNVGCSRTGRRNVTAPSVAVRCASIEDGSGRCCRSAGGQSRGSSYHGESVFRSEQALESVSSQSEKALHRMSKGGLAVLIASSLSFTVCDNVLAVAEAAPVPESSTNLMFIIACVAEALALTGAVVGGVLARQRKLELEKINSQLRQINVNLRRQSRVESYAPNLTYAPVGSGRVTDVQVREDPVREELMSCLKAGKRWLREQKPVNAFREFEKALPLAKQLKDTVEEKKAARGLGASCQRQGKYKDAIKYHTMVLTISHMTRESSGNTEAYGAIADCYTELGDLETAGKFYDKYIDGLEQDD</sequence>
<dbReference type="Pfam" id="PF13424">
    <property type="entry name" value="TPR_12"/>
    <property type="match status" value="1"/>
</dbReference>
<dbReference type="PANTHER" id="PTHR47310:SF2">
    <property type="entry name" value="PROTEIN FLUORESCENT IN BLUE LIGHT, CHLOROPLASTIC"/>
    <property type="match status" value="1"/>
</dbReference>
<accession>A0A068PBK2</accession>
<dbReference type="EMBL" id="AB889744">
    <property type="protein sequence ID" value="BAP05435.1"/>
    <property type="molecule type" value="mRNA"/>
</dbReference>
<evidence type="ECO:0000313" key="4">
    <source>
        <dbReference type="EMBL" id="PTQ31648.1"/>
    </source>
</evidence>
<evidence type="ECO:0000313" key="2">
    <source>
        <dbReference type="EMBL" id="BAP05435.1"/>
    </source>
</evidence>
<dbReference type="GO" id="GO:0009507">
    <property type="term" value="C:chloroplast"/>
    <property type="evidence" value="ECO:0000318"/>
    <property type="project" value="GO_Central"/>
</dbReference>
<organism evidence="2">
    <name type="scientific">Marchantia polymorpha</name>
    <name type="common">Common liverwort</name>
    <name type="synonym">Marchantia aquatica</name>
    <dbReference type="NCBI Taxonomy" id="3197"/>
    <lineage>
        <taxon>Eukaryota</taxon>
        <taxon>Viridiplantae</taxon>
        <taxon>Streptophyta</taxon>
        <taxon>Embryophyta</taxon>
        <taxon>Marchantiophyta</taxon>
        <taxon>Marchantiopsida</taxon>
        <taxon>Marchantiidae</taxon>
        <taxon>Marchantiales</taxon>
        <taxon>Marchantiaceae</taxon>
        <taxon>Marchantia</taxon>
    </lineage>
</organism>
<dbReference type="EMBL" id="KZ772782">
    <property type="protein sequence ID" value="PTQ31562.1"/>
    <property type="molecule type" value="Genomic_DNA"/>
</dbReference>
<dbReference type="InterPro" id="IPR011990">
    <property type="entry name" value="TPR-like_helical_dom_sf"/>
</dbReference>
<dbReference type="GO" id="GO:0015995">
    <property type="term" value="P:chlorophyll biosynthetic process"/>
    <property type="evidence" value="ECO:0007669"/>
    <property type="project" value="InterPro"/>
</dbReference>
<keyword evidence="1" id="KW-0472">Membrane</keyword>
<evidence type="ECO:0000256" key="1">
    <source>
        <dbReference type="SAM" id="Phobius"/>
    </source>
</evidence>
<dbReference type="OMA" id="YDKYFES"/>
<gene>
    <name evidence="2" type="primary">FLU</name>
    <name evidence="4" type="ORF">MARPO_0108s0002</name>
    <name evidence="3" type="ORF">MARPO_0110s0050</name>
</gene>
<keyword evidence="5" id="KW-1185">Reference proteome</keyword>
<evidence type="ECO:0000313" key="3">
    <source>
        <dbReference type="EMBL" id="PTQ31562.1"/>
    </source>
</evidence>
<dbReference type="Gramene" id="Mp8g13720.1">
    <property type="protein sequence ID" value="Mp8g13720.1.cds"/>
    <property type="gene ID" value="Mp8g13720"/>
</dbReference>
<dbReference type="PANTHER" id="PTHR47310">
    <property type="entry name" value="PROTEIN FLUORESCENT IN BLUE LIGHT, CHLOROPLASTIC"/>
    <property type="match status" value="1"/>
</dbReference>
<name>A0A068PBK2_MARPO</name>
<reference evidence="3" key="3">
    <citation type="submission" date="2017-12" db="EMBL/GenBank/DDBJ databases">
        <title>WGS assembly of Marchantia polymorpha.</title>
        <authorList>
            <person name="Bowman J.L."/>
            <person name="Kohchi T."/>
            <person name="Yamato K.T."/>
            <person name="Jenkins J."/>
            <person name="Shu S."/>
            <person name="Ishizaki K."/>
            <person name="Yamaoka S."/>
            <person name="Nishihama R."/>
            <person name="Nakamura Y."/>
            <person name="Berger F."/>
            <person name="Adam C."/>
            <person name="Aki S.S."/>
            <person name="Althoff F."/>
            <person name="Araki T."/>
            <person name="Arteaga-Vazquez M.A."/>
            <person name="Balasubrmanian S."/>
            <person name="Bauer D."/>
            <person name="Boehm C.R."/>
            <person name="Briginshaw L."/>
            <person name="Caballero-Perez J."/>
            <person name="Catarino B."/>
            <person name="Chen F."/>
            <person name="Chiyoda S."/>
            <person name="Chovatia M."/>
            <person name="Davies K.M."/>
            <person name="Delmans M."/>
            <person name="Demura T."/>
            <person name="Dierschke T."/>
            <person name="Dolan L."/>
            <person name="Dorantes-Acosta A.E."/>
            <person name="Eklund D.M."/>
            <person name="Florent S.N."/>
            <person name="Flores-Sandoval E."/>
            <person name="Fujiyama A."/>
            <person name="Fukuzawa H."/>
            <person name="Galik B."/>
            <person name="Grimanelli D."/>
            <person name="Grimwood J."/>
            <person name="Grossniklaus U."/>
            <person name="Hamada T."/>
            <person name="Haseloff J."/>
            <person name="Hetherington A.J."/>
            <person name="Higo A."/>
            <person name="Hirakawa Y."/>
            <person name="Hundley H.N."/>
            <person name="Ikeda Y."/>
            <person name="Inoue K."/>
            <person name="Inoue S."/>
            <person name="Ishida S."/>
            <person name="Jia Q."/>
            <person name="Kakita M."/>
            <person name="Kanazawa T."/>
            <person name="Kawai Y."/>
            <person name="Kawashima T."/>
            <person name="Kennedy M."/>
            <person name="Kinose K."/>
            <person name="Kinoshita T."/>
            <person name="Kohara Y."/>
            <person name="Koide E."/>
            <person name="Komatsu K."/>
            <person name="Kopischke S."/>
            <person name="Kubo M."/>
            <person name="Kyozuka J."/>
            <person name="Lagercrantz U."/>
            <person name="Lin S.S."/>
            <person name="Lindquist E."/>
            <person name="Lipzen A.M."/>
            <person name="Lu C."/>
            <person name="Luna E.D."/>
            <person name="Martienssen R.A."/>
            <person name="Minamino N."/>
            <person name="Mizutani M."/>
            <person name="Mizutani M."/>
            <person name="Mochizuki N."/>
            <person name="Monte I."/>
            <person name="Mosher R."/>
            <person name="Nagasaki H."/>
            <person name="Nakagami H."/>
            <person name="Naramoto S."/>
            <person name="Nishitani K."/>
            <person name="Ohtani M."/>
            <person name="Okamoto T."/>
            <person name="Okumura M."/>
            <person name="Phillips J."/>
            <person name="Pollak B."/>
            <person name="Reinders A."/>
            <person name="Roevekamp M."/>
            <person name="Sano R."/>
            <person name="Sawa S."/>
            <person name="Schmid M.W."/>
            <person name="Shirakawa M."/>
            <person name="Solano R."/>
            <person name="Spunde A."/>
            <person name="Suetsugu N."/>
            <person name="Sugano S."/>
            <person name="Sugiyama A."/>
            <person name="Sun R."/>
            <person name="Suzuki Y."/>
            <person name="Takenaka M."/>
            <person name="Takezawa D."/>
            <person name="Tomogane H."/>
            <person name="Tsuzuki M."/>
            <person name="Ueda T."/>
            <person name="Umeda M."/>
            <person name="Ward J.M."/>
            <person name="Watanabe Y."/>
            <person name="Yazaki K."/>
            <person name="Yokoyama R."/>
            <person name="Yoshitake Y."/>
            <person name="Yotsui I."/>
            <person name="Zachgo S."/>
            <person name="Schmutz J."/>
        </authorList>
    </citation>
    <scope>NUCLEOTIDE SEQUENCE [LARGE SCALE GENOMIC DNA]</scope>
    <source>
        <strain evidence="3">Tak-1</strain>
    </source>
</reference>